<evidence type="ECO:0000256" key="5">
    <source>
        <dbReference type="ARBA" id="ARBA00037232"/>
    </source>
</evidence>
<dbReference type="FunFam" id="2.130.10.10:FF:000876">
    <property type="entry name" value="Cft1p"/>
    <property type="match status" value="1"/>
</dbReference>
<dbReference type="GO" id="GO:0006397">
    <property type="term" value="P:mRNA processing"/>
    <property type="evidence" value="ECO:0007669"/>
    <property type="project" value="UniProtKB-KW"/>
</dbReference>
<dbReference type="Pfam" id="PF23726">
    <property type="entry name" value="Beta-prop_RSE1_2nd"/>
    <property type="match status" value="1"/>
</dbReference>
<evidence type="ECO:0000256" key="10">
    <source>
        <dbReference type="SAM" id="MobiDB-lite"/>
    </source>
</evidence>
<evidence type="ECO:0000256" key="4">
    <source>
        <dbReference type="ARBA" id="ARBA00023242"/>
    </source>
</evidence>
<gene>
    <name evidence="14" type="primary">SUVC02G4170</name>
    <name evidence="14" type="ORF">SUVC_02G4170</name>
</gene>
<keyword evidence="4" id="KW-0539">Nucleus</keyword>
<evidence type="ECO:0000259" key="13">
    <source>
        <dbReference type="Pfam" id="PF23726"/>
    </source>
</evidence>
<evidence type="ECO:0000256" key="2">
    <source>
        <dbReference type="ARBA" id="ARBA00022664"/>
    </source>
</evidence>
<dbReference type="GO" id="GO:0003723">
    <property type="term" value="F:RNA binding"/>
    <property type="evidence" value="ECO:0007669"/>
    <property type="project" value="UniProtKB-KW"/>
</dbReference>
<evidence type="ECO:0000256" key="1">
    <source>
        <dbReference type="ARBA" id="ARBA00004123"/>
    </source>
</evidence>
<accession>A0AA35NPG8</accession>
<dbReference type="InterPro" id="IPR050358">
    <property type="entry name" value="RSE1/DDB1/CFT1"/>
</dbReference>
<feature type="domain" description="RSE1/DDB1/CPSF1 first beta-propeller" evidence="12">
    <location>
        <begin position="12"/>
        <end position="385"/>
    </location>
</feature>
<feature type="domain" description="RSE1/DDB1/CPSF1 C-terminal" evidence="11">
    <location>
        <begin position="989"/>
        <end position="1316"/>
    </location>
</feature>
<keyword evidence="2" id="KW-0507">mRNA processing</keyword>
<dbReference type="Pfam" id="PF10433">
    <property type="entry name" value="Beta-prop_RSE1_1st"/>
    <property type="match status" value="1"/>
</dbReference>
<evidence type="ECO:0000256" key="9">
    <source>
        <dbReference type="ARBA" id="ARBA00041264"/>
    </source>
</evidence>
<dbReference type="InterPro" id="IPR058543">
    <property type="entry name" value="Beta-prop_RSE1/DDB1/CPSF1_2nd"/>
</dbReference>
<feature type="region of interest" description="Disordered" evidence="10">
    <location>
        <begin position="445"/>
        <end position="465"/>
    </location>
</feature>
<dbReference type="InterPro" id="IPR015943">
    <property type="entry name" value="WD40/YVTN_repeat-like_dom_sf"/>
</dbReference>
<dbReference type="GO" id="GO:0005634">
    <property type="term" value="C:nucleus"/>
    <property type="evidence" value="ECO:0007669"/>
    <property type="project" value="UniProtKB-SubCell"/>
</dbReference>
<evidence type="ECO:0000313" key="14">
    <source>
        <dbReference type="EMBL" id="CAI4056013.1"/>
    </source>
</evidence>
<comment type="function">
    <text evidence="5">RNA-binding component of the cleavage and polyadenylation factor (CPF) complex, which plays a key role in polyadenylation-dependent pre-mRNA 3'-end formation and cooperates with cleavage factors including the CFIA complex and NAB4/CFIB. Involved in poly(A) site recognition. May be involved in coupling transcription termination and mRNA 3'-end formation.</text>
</comment>
<feature type="domain" description="RSE1/DDB1/CPSF1 second beta-propeller" evidence="13">
    <location>
        <begin position="559"/>
        <end position="915"/>
    </location>
</feature>
<name>A0AA35NPG8_SACUV</name>
<dbReference type="InterPro" id="IPR004871">
    <property type="entry name" value="RSE1/DDB1/CPSF1_C"/>
</dbReference>
<evidence type="ECO:0000256" key="6">
    <source>
        <dbReference type="ARBA" id="ARBA00038304"/>
    </source>
</evidence>
<evidence type="ECO:0000259" key="12">
    <source>
        <dbReference type="Pfam" id="PF10433"/>
    </source>
</evidence>
<evidence type="ECO:0000256" key="7">
    <source>
        <dbReference type="ARBA" id="ARBA00039187"/>
    </source>
</evidence>
<evidence type="ECO:0000313" key="15">
    <source>
        <dbReference type="Proteomes" id="UP001162090"/>
    </source>
</evidence>
<evidence type="ECO:0000259" key="11">
    <source>
        <dbReference type="Pfam" id="PF03178"/>
    </source>
</evidence>
<dbReference type="Gene3D" id="2.130.10.10">
    <property type="entry name" value="YVTN repeat-like/Quinoprotein amine dehydrogenase"/>
    <property type="match status" value="3"/>
</dbReference>
<dbReference type="PANTHER" id="PTHR10644">
    <property type="entry name" value="DNA REPAIR/RNA PROCESSING CPSF FAMILY"/>
    <property type="match status" value="1"/>
</dbReference>
<protein>
    <recommendedName>
        <fullName evidence="8">Protein CFT1</fullName>
    </recommendedName>
    <alternativeName>
        <fullName evidence="9">Cleavage factor two protein 1</fullName>
    </alternativeName>
    <alternativeName>
        <fullName evidence="7">Protein cft1</fullName>
    </alternativeName>
</protein>
<reference evidence="14" key="1">
    <citation type="submission" date="2022-10" db="EMBL/GenBank/DDBJ databases">
        <authorList>
            <person name="Byrne P K."/>
        </authorList>
    </citation>
    <scope>NUCLEOTIDE SEQUENCE</scope>
    <source>
        <strain evidence="14">CBS7001</strain>
    </source>
</reference>
<sequence>MNVYDDVVDATVVSHSITAYFTTSEYEELLVVRTNILSVYRPTRDGKLYLTDEFKFHGLITDIGVVPQQDSLLSCLLLCTGVAKISILKFNTLTNSIDTLSLHYYEDKFKNKSLVELAKTSTLRIDPGNSCALLFNNDVLAFLPFQTNKNDEDDEEDDENLDDEELVHSTDAKSQASSAFISRKKIRSCDTFTEASAVLTTNELYDGAKNIIDIQFLNNFTKPTISILYQPKLAWAGNSTITKLPTQYVTLTLNIQSAEKSSIIEPTTIAFVKGLPWDLHTIVPVSNGAIIAGANELAFIDNTGALQSTILLNSFADKDLQKTKIIDNSSLEILFREKGTTSIWMPSSKGKNGANNNDETLLLMDIKSNIYYIQMEAEGRLLIKFDIFKLPIVNDLLKENSNPRSITRLNATSSNKNMDLFIGFGSGNALVLRLNNLKSTIETREEHKTSFSDTNTLMDDNDEDDEEMDDLYADEAPENGLTDTGSKDTIETVQPFDIELLSSLNNIGPITSLTVGKVSSIDDIVKGLPNPNKNEYSLVATSGNGSGSHLTAIQTSVQPEIELALKFISITQIWNLKIKGRDKYLVTTDSTKSRSDIYESDRNFELHKGGRLRRDATTVYISMFGEDRRIIQVTTNHLYLYDTHFRRLTTIKFDYEVIHVSVMDPYILITVSRGDIKIFELEAKNKRKLLKVDLPEILNEMVITSGLILKSNMCNEFLVGLSKSQEEQLLFTFVTADNQIIFFTKDHNDKIFQLNGIDQLNESLYISTYRLLDEIVPDPSIKQVMINKLGHDNKEEYLTILTFGGEIYQYRKLPQKRSRFYRNVTRNDLAITGAPDNAYAKGVSSIERIMHYFPDYNGYSVIFVTGSVPYILIKEDDSTPKIFKFANIPLVSVTPWSERSVMCVDDIKNARVYTLTVNNMYYGNKLPLKQIKISNVLDDYKTLQKIVYHEKAQLYLVSYCKRVPYEALGEDGEKVIGYDEEAPHAEGFQSGILLINPKSWKVIDQIDFSKNSVVNEMRSSMIQINSKTKRKREYIIAGVANATTEDTPPTGAFHIYDVTEVVPEPGNPDTNYKLKEIFQEEVSGIVSTVCEISGRFMISQSQKVLVRDIQEDNSVIPVAFLDIPVFVTDSKSFGNLLIIGDAMQGFQFIGFDAEPYRMISLGRSISKFQTMSLEFLVNGGDIYFSATDADRNVHVLKYAPDEPNSLSGQRLVHCSSFTLHSVNSCMMLLPKNEEFGSAQVPSFQNVGGQVDGSVFKIVPLSEETYRRLYLIQQQIIDRELQLGGLNPRMERLANDFYQMGHSMRPMLDFNVIRRFSGLAIDRRRNTAQKAGRQAHFEAWRDIINIEFSLRSLCRNK</sequence>
<comment type="similarity">
    <text evidence="6">Belongs to the CFT1 family.</text>
</comment>
<dbReference type="Pfam" id="PF03178">
    <property type="entry name" value="CPSF_A"/>
    <property type="match status" value="1"/>
</dbReference>
<keyword evidence="3" id="KW-0694">RNA-binding</keyword>
<dbReference type="EMBL" id="OX365913">
    <property type="protein sequence ID" value="CAI4056013.1"/>
    <property type="molecule type" value="Genomic_DNA"/>
</dbReference>
<proteinExistence type="inferred from homology"/>
<dbReference type="FunFam" id="2.130.10.10:FF:000937">
    <property type="entry name" value="Cft1p"/>
    <property type="match status" value="1"/>
</dbReference>
<dbReference type="Proteomes" id="UP001162090">
    <property type="component" value="Chromosome 2"/>
</dbReference>
<comment type="subcellular location">
    <subcellularLocation>
        <location evidence="1">Nucleus</location>
    </subcellularLocation>
</comment>
<evidence type="ECO:0000256" key="8">
    <source>
        <dbReference type="ARBA" id="ARBA00039443"/>
    </source>
</evidence>
<organism evidence="14 15">
    <name type="scientific">Saccharomyces uvarum</name>
    <name type="common">Yeast</name>
    <name type="synonym">Saccharomyces bayanus var. uvarum</name>
    <dbReference type="NCBI Taxonomy" id="230603"/>
    <lineage>
        <taxon>Eukaryota</taxon>
        <taxon>Fungi</taxon>
        <taxon>Dikarya</taxon>
        <taxon>Ascomycota</taxon>
        <taxon>Saccharomycotina</taxon>
        <taxon>Saccharomycetes</taxon>
        <taxon>Saccharomycetales</taxon>
        <taxon>Saccharomycetaceae</taxon>
        <taxon>Saccharomyces</taxon>
    </lineage>
</organism>
<dbReference type="InterPro" id="IPR018846">
    <property type="entry name" value="Beta-prop_RSE1/DDB1/CPSF1_1st"/>
</dbReference>
<evidence type="ECO:0000256" key="3">
    <source>
        <dbReference type="ARBA" id="ARBA00022884"/>
    </source>
</evidence>